<dbReference type="InParanoid" id="G3JR34"/>
<dbReference type="RefSeq" id="XP_006673575.1">
    <property type="nucleotide sequence ID" value="XM_006673512.1"/>
</dbReference>
<dbReference type="AlphaFoldDB" id="G3JR34"/>
<feature type="compositionally biased region" description="Basic and acidic residues" evidence="1">
    <location>
        <begin position="79"/>
        <end position="99"/>
    </location>
</feature>
<proteinExistence type="predicted"/>
<protein>
    <submittedName>
        <fullName evidence="2">Uncharacterized protein</fullName>
    </submittedName>
</protein>
<name>G3JR34_CORMM</name>
<feature type="region of interest" description="Disordered" evidence="1">
    <location>
        <begin position="53"/>
        <end position="116"/>
    </location>
</feature>
<evidence type="ECO:0000313" key="2">
    <source>
        <dbReference type="EMBL" id="EGX88330.1"/>
    </source>
</evidence>
<dbReference type="KEGG" id="cmt:CCM_08373"/>
<reference evidence="2 3" key="1">
    <citation type="journal article" date="2011" name="Genome Biol.">
        <title>Genome sequence of the insect pathogenic fungus Cordyceps militaris, a valued traditional Chinese medicine.</title>
        <authorList>
            <person name="Zheng P."/>
            <person name="Xia Y."/>
            <person name="Xiao G."/>
            <person name="Xiong C."/>
            <person name="Hu X."/>
            <person name="Zhang S."/>
            <person name="Zheng H."/>
            <person name="Huang Y."/>
            <person name="Zhou Y."/>
            <person name="Wang S."/>
            <person name="Zhao G.P."/>
            <person name="Liu X."/>
            <person name="St Leger R.J."/>
            <person name="Wang C."/>
        </authorList>
    </citation>
    <scope>NUCLEOTIDE SEQUENCE [LARGE SCALE GENOMIC DNA]</scope>
    <source>
        <strain evidence="2 3">CM01</strain>
    </source>
</reference>
<dbReference type="EMBL" id="JH126405">
    <property type="protein sequence ID" value="EGX88330.1"/>
    <property type="molecule type" value="Genomic_DNA"/>
</dbReference>
<gene>
    <name evidence="2" type="ORF">CCM_08373</name>
</gene>
<dbReference type="VEuPathDB" id="FungiDB:CCM_08373"/>
<dbReference type="HOGENOM" id="CLU_1835078_0_0_1"/>
<evidence type="ECO:0000256" key="1">
    <source>
        <dbReference type="SAM" id="MobiDB-lite"/>
    </source>
</evidence>
<sequence length="140" mass="15438">MSLRSVMGEQVVELAAFIPLGVRAKVASGRLNDPERGQGCLLCRKNKYQLKRTEKSSSYAQRPTRPKLTGRLATHRRIRNLDKDQRANTDLRGEEKEKLAATADPETAEETFRLDEGSQSLNSALPTLNSALPTGLFAVG</sequence>
<dbReference type="GeneID" id="18170381"/>
<evidence type="ECO:0000313" key="3">
    <source>
        <dbReference type="Proteomes" id="UP000001610"/>
    </source>
</evidence>
<dbReference type="Proteomes" id="UP000001610">
    <property type="component" value="Unassembled WGS sequence"/>
</dbReference>
<keyword evidence="3" id="KW-1185">Reference proteome</keyword>
<organism evidence="2 3">
    <name type="scientific">Cordyceps militaris (strain CM01)</name>
    <name type="common">Caterpillar fungus</name>
    <dbReference type="NCBI Taxonomy" id="983644"/>
    <lineage>
        <taxon>Eukaryota</taxon>
        <taxon>Fungi</taxon>
        <taxon>Dikarya</taxon>
        <taxon>Ascomycota</taxon>
        <taxon>Pezizomycotina</taxon>
        <taxon>Sordariomycetes</taxon>
        <taxon>Hypocreomycetidae</taxon>
        <taxon>Hypocreales</taxon>
        <taxon>Cordycipitaceae</taxon>
        <taxon>Cordyceps</taxon>
    </lineage>
</organism>
<accession>G3JR34</accession>